<organism evidence="4 5">
    <name type="scientific">Malassezia furfur</name>
    <name type="common">Pityriasis versicolor infection agent</name>
    <name type="synonym">Pityrosporum furfur</name>
    <dbReference type="NCBI Taxonomy" id="55194"/>
    <lineage>
        <taxon>Eukaryota</taxon>
        <taxon>Fungi</taxon>
        <taxon>Dikarya</taxon>
        <taxon>Basidiomycota</taxon>
        <taxon>Ustilaginomycotina</taxon>
        <taxon>Malasseziomycetes</taxon>
        <taxon>Malasseziales</taxon>
        <taxon>Malasseziaceae</taxon>
        <taxon>Malassezia</taxon>
    </lineage>
</organism>
<feature type="domain" description="Rab-GAP TBC" evidence="3">
    <location>
        <begin position="2"/>
        <end position="210"/>
    </location>
</feature>
<dbReference type="InterPro" id="IPR035969">
    <property type="entry name" value="Rab-GAP_TBC_sf"/>
</dbReference>
<evidence type="ECO:0000313" key="5">
    <source>
        <dbReference type="Proteomes" id="UP000818624"/>
    </source>
</evidence>
<protein>
    <recommendedName>
        <fullName evidence="3">Rab-GAP TBC domain-containing protein</fullName>
    </recommendedName>
</protein>
<evidence type="ECO:0000256" key="1">
    <source>
        <dbReference type="ARBA" id="ARBA00022468"/>
    </source>
</evidence>
<keyword evidence="5" id="KW-1185">Reference proteome</keyword>
<dbReference type="Gene3D" id="1.10.472.80">
    <property type="entry name" value="Ypt/Rab-GAP domain of gyp1p, domain 3"/>
    <property type="match status" value="1"/>
</dbReference>
<proteinExistence type="predicted"/>
<gene>
    <name evidence="4" type="ORF">GLX27_001497</name>
</gene>
<dbReference type="InterPro" id="IPR000195">
    <property type="entry name" value="Rab-GAP-TBC_dom"/>
</dbReference>
<dbReference type="PANTHER" id="PTHR22957">
    <property type="entry name" value="TBC1 DOMAIN FAMILY MEMBER GTPASE-ACTIVATING PROTEIN"/>
    <property type="match status" value="1"/>
</dbReference>
<evidence type="ECO:0000259" key="3">
    <source>
        <dbReference type="SMART" id="SM00164"/>
    </source>
</evidence>
<feature type="region of interest" description="Disordered" evidence="2">
    <location>
        <begin position="294"/>
        <end position="332"/>
    </location>
</feature>
<name>A0ABY8EMS2_MALFU</name>
<sequence>MDQIELDVQRLDETAEPVRRALVQLLYVWSCVNAEIGYRQGMHEIAVFVWRTRTADGQEVHQALEAGDTYPPTQSYERVRAGFPEVLLFDGVIRLFDANEVEADTFYLTSSILHRLQPYFSAGRSASPAMLKAILHRVDPALAQHLSAEQLDWQPILMRWQRLLFLYEFAYDETLRLWDAWLAQDPGLELMQYVSAVIILRLRPVLVESDYAAMMQLLMHRLDEHITTARLVEQASELRASPTSETAGAIALPCDTSPQPDPGMVFKARERLLEMTGSGAQRLAQELAHLAPFQRKTSETPVWSPRAEDRLNTDEGDKETQNRRAMLSLEKT</sequence>
<dbReference type="SUPFAM" id="SSF47923">
    <property type="entry name" value="Ypt/Rab-GAP domain of gyp1p"/>
    <property type="match status" value="2"/>
</dbReference>
<dbReference type="Proteomes" id="UP000818624">
    <property type="component" value="Chromosome 1"/>
</dbReference>
<evidence type="ECO:0000256" key="2">
    <source>
        <dbReference type="SAM" id="MobiDB-lite"/>
    </source>
</evidence>
<dbReference type="SMART" id="SM00164">
    <property type="entry name" value="TBC"/>
    <property type="match status" value="1"/>
</dbReference>
<reference evidence="4 5" key="1">
    <citation type="journal article" date="2020" name="Elife">
        <title>Loss of centromere function drives karyotype evolution in closely related Malassezia species.</title>
        <authorList>
            <person name="Sankaranarayanan S.R."/>
            <person name="Ianiri G."/>
            <person name="Coelho M.A."/>
            <person name="Reza M.H."/>
            <person name="Thimmappa B.C."/>
            <person name="Ganguly P."/>
            <person name="Vadnala R.N."/>
            <person name="Sun S."/>
            <person name="Siddharthan R."/>
            <person name="Tellgren-Roth C."/>
            <person name="Dawson T.L."/>
            <person name="Heitman J."/>
            <person name="Sanyal K."/>
        </authorList>
    </citation>
    <scope>NUCLEOTIDE SEQUENCE [LARGE SCALE GENOMIC DNA]</scope>
    <source>
        <strain evidence="4">CBS14141</strain>
    </source>
</reference>
<dbReference type="Pfam" id="PF00566">
    <property type="entry name" value="RabGAP-TBC"/>
    <property type="match status" value="1"/>
</dbReference>
<dbReference type="Gene3D" id="1.10.8.270">
    <property type="entry name" value="putative rabgap domain of human tbc1 domain family member 14 like domains"/>
    <property type="match status" value="1"/>
</dbReference>
<accession>A0ABY8EMS2</accession>
<feature type="compositionally biased region" description="Basic and acidic residues" evidence="2">
    <location>
        <begin position="306"/>
        <end position="322"/>
    </location>
</feature>
<keyword evidence="1" id="KW-0343">GTPase activation</keyword>
<evidence type="ECO:0000313" key="4">
    <source>
        <dbReference type="EMBL" id="WFD46855.1"/>
    </source>
</evidence>
<dbReference type="PANTHER" id="PTHR22957:SF337">
    <property type="entry name" value="TBC1 DOMAIN FAMILY MEMBER 5"/>
    <property type="match status" value="1"/>
</dbReference>
<dbReference type="EMBL" id="CP046234">
    <property type="protein sequence ID" value="WFD46855.1"/>
    <property type="molecule type" value="Genomic_DNA"/>
</dbReference>